<evidence type="ECO:0000256" key="3">
    <source>
        <dbReference type="ARBA" id="ARBA00022525"/>
    </source>
</evidence>
<dbReference type="InterPro" id="IPR001563">
    <property type="entry name" value="Peptidase_S10"/>
</dbReference>
<dbReference type="Pfam" id="PF00450">
    <property type="entry name" value="Peptidase_S10"/>
    <property type="match status" value="1"/>
</dbReference>
<dbReference type="SUPFAM" id="SSF52047">
    <property type="entry name" value="RNI-like"/>
    <property type="match status" value="1"/>
</dbReference>
<evidence type="ECO:0000256" key="5">
    <source>
        <dbReference type="SAM" id="Coils"/>
    </source>
</evidence>
<dbReference type="Gene3D" id="6.10.250.940">
    <property type="match status" value="1"/>
</dbReference>
<dbReference type="PROSITE" id="PS00131">
    <property type="entry name" value="CARBOXYPEPT_SER_SER"/>
    <property type="match status" value="1"/>
</dbReference>
<keyword evidence="4" id="KW-0378">Hydrolase</keyword>
<dbReference type="EMBL" id="JAGKQM010000003">
    <property type="protein sequence ID" value="KAH0935878.1"/>
    <property type="molecule type" value="Genomic_DNA"/>
</dbReference>
<dbReference type="SUPFAM" id="SSF53474">
    <property type="entry name" value="alpha/beta-Hydrolases"/>
    <property type="match status" value="1"/>
</dbReference>
<dbReference type="Gene3D" id="3.40.50.1820">
    <property type="entry name" value="alpha/beta hydrolase"/>
    <property type="match status" value="1"/>
</dbReference>
<dbReference type="InterPro" id="IPR006553">
    <property type="entry name" value="Leu-rich_rpt_Cys-con_subtyp"/>
</dbReference>
<protein>
    <recommendedName>
        <fullName evidence="4">Carboxypeptidase</fullName>
        <ecNumber evidence="4">3.4.16.-</ecNumber>
    </recommendedName>
</protein>
<accession>A0ABQ8E2N2</accession>
<dbReference type="SMART" id="SM00367">
    <property type="entry name" value="LRR_CC"/>
    <property type="match status" value="5"/>
</dbReference>
<dbReference type="InterPro" id="IPR032675">
    <property type="entry name" value="LRR_dom_sf"/>
</dbReference>
<name>A0ABQ8E2N2_BRANA</name>
<keyword evidence="4" id="KW-0121">Carboxypeptidase</keyword>
<sequence length="950" mass="108706">MARTHLIFLLFLALLSKSSASSPSSLPSREQEKDRIKALPGQPKVTFSQYSGYVNVNESHGRSFFYWLTESTSPHTKPLLLWLNGGPGCSSIAYGASEEIGPFRINKTGSTLFLNKFSWNKDANLLFLESPAGVGFSYTNTSYDLKSYGDEQTAQDNLIFLIKWLSRFPQYKYRDFYIAGESYAGHYVPQLAKKIHDYNKAFSKPIINLKGFMVGNAVTDNEYDSIGTVAYWWTHAIISDKTYKSILKNCNFTADKVSDDCDTAVNYAMNHEFGDIDQYSIYTPTCVASKQKKTGFLRMKNTLLRRRFVSGYDPCTESYAEKYYNRKDVQRAMHANVTGIRYKWTACSDVLIKNWKDSDKTMLPVYKELAAAGLRIWVFSGDTDSVVPVTATRFSLSHLNLPVKTRWYPWYSGNQVGGWTEVYKGLTFATVRGAGHEKETAVLIPENPMKEITDFVDPRIMFKHQSLLQDYHELRKETEYKMRKLEMMKQKRSALDAQVRFLRRRYKHLKQDQTLETSPNMLRLSESGGDVKVTSGKRKKHSGPCFDLKRKDTVDNARSRGNEVLTPLPDLNDNTLVVSSKVSGFDLNLVSREEEEEPEGNGEATKKAMIGNGIDCELKLPICRDVEKEISRAVKRKVSWQDPVALRINKVNFIISVVLILRCFWVKYSLNMGSTLHPDWTELIRECLIDIFSRLSMGKRWNGPMLVCKKWMNVCQDTSLNTVLDLESEFLTSTNTTYWWSPEFEEKVDTTIRSVVDQSQGELRELRVRHCTNQSLSYVAERCPNLEVLWVKYSPKVTIESMKKIALNCPKLKELDISCSYEISCECMELVGTNCKNLQVLKRNLMQPSEVARLRRYAYVKKQYLSVETLGNVDAYTIGRHMHQLKHLELRNSTLTDKAFAHLCKRCSDLEYLDLVGSSYLTSVGVANGTSSLKNLKEIKKPDFAATVFY</sequence>
<evidence type="ECO:0000256" key="6">
    <source>
        <dbReference type="SAM" id="MobiDB-lite"/>
    </source>
</evidence>
<dbReference type="Gene3D" id="3.40.50.11320">
    <property type="match status" value="1"/>
</dbReference>
<keyword evidence="4" id="KW-0645">Protease</keyword>
<organism evidence="7 8">
    <name type="scientific">Brassica napus</name>
    <name type="common">Rape</name>
    <dbReference type="NCBI Taxonomy" id="3708"/>
    <lineage>
        <taxon>Eukaryota</taxon>
        <taxon>Viridiplantae</taxon>
        <taxon>Streptophyta</taxon>
        <taxon>Embryophyta</taxon>
        <taxon>Tracheophyta</taxon>
        <taxon>Spermatophyta</taxon>
        <taxon>Magnoliopsida</taxon>
        <taxon>eudicotyledons</taxon>
        <taxon>Gunneridae</taxon>
        <taxon>Pentapetalae</taxon>
        <taxon>rosids</taxon>
        <taxon>malvids</taxon>
        <taxon>Brassicales</taxon>
        <taxon>Brassicaceae</taxon>
        <taxon>Brassiceae</taxon>
        <taxon>Brassica</taxon>
    </lineage>
</organism>
<dbReference type="InterPro" id="IPR018202">
    <property type="entry name" value="Ser_caboxypep_ser_AS"/>
</dbReference>
<proteinExistence type="inferred from homology"/>
<evidence type="ECO:0000313" key="7">
    <source>
        <dbReference type="EMBL" id="KAH0935878.1"/>
    </source>
</evidence>
<gene>
    <name evidence="7" type="ORF">HID58_012995</name>
</gene>
<feature type="chain" id="PRO_5045013091" description="Carboxypeptidase" evidence="4">
    <location>
        <begin position="21"/>
        <end position="950"/>
    </location>
</feature>
<dbReference type="Proteomes" id="UP000824890">
    <property type="component" value="Unassembled WGS sequence"/>
</dbReference>
<evidence type="ECO:0000256" key="1">
    <source>
        <dbReference type="ARBA" id="ARBA00004613"/>
    </source>
</evidence>
<evidence type="ECO:0000256" key="2">
    <source>
        <dbReference type="ARBA" id="ARBA00009431"/>
    </source>
</evidence>
<keyword evidence="8" id="KW-1185">Reference proteome</keyword>
<dbReference type="PANTHER" id="PTHR11802">
    <property type="entry name" value="SERINE PROTEASE FAMILY S10 SERINE CARBOXYPEPTIDASE"/>
    <property type="match status" value="1"/>
</dbReference>
<feature type="region of interest" description="Disordered" evidence="6">
    <location>
        <begin position="521"/>
        <end position="547"/>
    </location>
</feature>
<keyword evidence="3" id="KW-0964">Secreted</keyword>
<dbReference type="Gene3D" id="1.20.1280.50">
    <property type="match status" value="1"/>
</dbReference>
<evidence type="ECO:0000313" key="8">
    <source>
        <dbReference type="Proteomes" id="UP000824890"/>
    </source>
</evidence>
<feature type="coiled-coil region" evidence="5">
    <location>
        <begin position="485"/>
        <end position="512"/>
    </location>
</feature>
<comment type="subcellular location">
    <subcellularLocation>
        <location evidence="1">Secreted</location>
    </subcellularLocation>
</comment>
<comment type="caution">
    <text evidence="7">The sequence shown here is derived from an EMBL/GenBank/DDBJ whole genome shotgun (WGS) entry which is preliminary data.</text>
</comment>
<dbReference type="PANTHER" id="PTHR11802:SF25">
    <property type="entry name" value="SERINE CARBOXYPEPTIDASE 24"/>
    <property type="match status" value="1"/>
</dbReference>
<evidence type="ECO:0000256" key="4">
    <source>
        <dbReference type="RuleBase" id="RU361156"/>
    </source>
</evidence>
<dbReference type="EC" id="3.4.16.-" evidence="4"/>
<dbReference type="InterPro" id="IPR029058">
    <property type="entry name" value="AB_hydrolase_fold"/>
</dbReference>
<dbReference type="Gene3D" id="3.80.10.10">
    <property type="entry name" value="Ribonuclease Inhibitor"/>
    <property type="match status" value="1"/>
</dbReference>
<comment type="similarity">
    <text evidence="2 4">Belongs to the peptidase S10 family.</text>
</comment>
<keyword evidence="5" id="KW-0175">Coiled coil</keyword>
<feature type="signal peptide" evidence="4">
    <location>
        <begin position="1"/>
        <end position="20"/>
    </location>
</feature>
<reference evidence="7 8" key="1">
    <citation type="submission" date="2021-05" db="EMBL/GenBank/DDBJ databases">
        <title>Genome Assembly of Synthetic Allotetraploid Brassica napus Reveals Homoeologous Exchanges between Subgenomes.</title>
        <authorList>
            <person name="Davis J.T."/>
        </authorList>
    </citation>
    <scope>NUCLEOTIDE SEQUENCE [LARGE SCALE GENOMIC DNA]</scope>
    <source>
        <strain evidence="8">cv. Da-Ae</strain>
        <tissue evidence="7">Seedling</tissue>
    </source>
</reference>
<dbReference type="PRINTS" id="PR00724">
    <property type="entry name" value="CRBOXYPTASEC"/>
</dbReference>
<keyword evidence="4" id="KW-0732">Signal</keyword>